<dbReference type="InterPro" id="IPR001775">
    <property type="entry name" value="GspD/PilQ"/>
</dbReference>
<evidence type="ECO:0000259" key="4">
    <source>
        <dbReference type="Pfam" id="PF00263"/>
    </source>
</evidence>
<proteinExistence type="inferred from homology"/>
<keyword evidence="7" id="KW-1185">Reference proteome</keyword>
<reference evidence="6 7" key="1">
    <citation type="submission" date="2020-04" db="EMBL/GenBank/DDBJ databases">
        <authorList>
            <person name="Liu A."/>
        </authorList>
    </citation>
    <scope>NUCLEOTIDE SEQUENCE [LARGE SCALE GENOMIC DNA]</scope>
    <source>
        <strain evidence="6 7">RZ02</strain>
    </source>
</reference>
<dbReference type="GO" id="GO:0015627">
    <property type="term" value="C:type II protein secretion system complex"/>
    <property type="evidence" value="ECO:0007669"/>
    <property type="project" value="TreeGrafter"/>
</dbReference>
<comment type="caution">
    <text evidence="6">The sequence shown here is derived from an EMBL/GenBank/DDBJ whole genome shotgun (WGS) entry which is preliminary data.</text>
</comment>
<feature type="domain" description="Type II/III secretion system secretin-like" evidence="4">
    <location>
        <begin position="268"/>
        <end position="428"/>
    </location>
</feature>
<sequence length="518" mass="53524">MARRLTATLLLASLAVAPIAGIPAGAANAQSVQKPRGDVVLSIGRGELVNVPGVMADVFIADDSVADVQIKSQRQLYVFGKTGGETTVYASNARGDIIWSANVRVGSNLDSVDQMLGLAMPQAKVSVSTMGTNTMLLTGTVAAPEDAAEAERLVQAFVGDDVNVISRLKMATPLQVNLRVRFAEVSRSWVREVGANLASFDGTSGFKFGIGNGRTGAIPQYNVGGGVFTGVTAGSAGTSVVTAQGTGSTLSGFGKFLGLDLAGALDLAERNGLITTLSEPNLTALSGETADFLAGGEFPIPISQGLGTTAIEYRKFGVSLAYTPTVLANGRISIRVRPEVSELSSQGAVTLNGFQIPALTIRRAETTVELGSGQSFMIAGLMSNNAQNTLDKTPGVGDVPILGNLFRSRSFRKGETELVIVVTPYLVKPVNDKDIVLPTDGFRAASELQQLLGYTASDGVTGGTRAGPTARNSDAPPPAVSRIDPAAVLPGAGSSQERGKAKERSAKAPATPGFSLNQ</sequence>
<dbReference type="Proteomes" id="UP000561181">
    <property type="component" value="Unassembled WGS sequence"/>
</dbReference>
<protein>
    <submittedName>
        <fullName evidence="6">Type II and III secretion system protein family protein</fullName>
    </submittedName>
</protein>
<keyword evidence="3" id="KW-0732">Signal</keyword>
<evidence type="ECO:0000259" key="5">
    <source>
        <dbReference type="Pfam" id="PF13629"/>
    </source>
</evidence>
<dbReference type="Pfam" id="PF00263">
    <property type="entry name" value="Secretin"/>
    <property type="match status" value="1"/>
</dbReference>
<accession>A0A848QJA4</accession>
<feature type="region of interest" description="Disordered" evidence="2">
    <location>
        <begin position="457"/>
        <end position="518"/>
    </location>
</feature>
<dbReference type="GO" id="GO:0009306">
    <property type="term" value="P:protein secretion"/>
    <property type="evidence" value="ECO:0007669"/>
    <property type="project" value="InterPro"/>
</dbReference>
<organism evidence="6 7">
    <name type="scientific">Pontixanthobacter rizhaonensis</name>
    <dbReference type="NCBI Taxonomy" id="2730337"/>
    <lineage>
        <taxon>Bacteria</taxon>
        <taxon>Pseudomonadati</taxon>
        <taxon>Pseudomonadota</taxon>
        <taxon>Alphaproteobacteria</taxon>
        <taxon>Sphingomonadales</taxon>
        <taxon>Erythrobacteraceae</taxon>
        <taxon>Pontixanthobacter</taxon>
    </lineage>
</organism>
<gene>
    <name evidence="6" type="ORF">HKD42_01605</name>
</gene>
<dbReference type="InterPro" id="IPR004846">
    <property type="entry name" value="T2SS/T3SS_dom"/>
</dbReference>
<evidence type="ECO:0000313" key="7">
    <source>
        <dbReference type="Proteomes" id="UP000561181"/>
    </source>
</evidence>
<feature type="chain" id="PRO_5032874997" evidence="3">
    <location>
        <begin position="30"/>
        <end position="518"/>
    </location>
</feature>
<dbReference type="InterPro" id="IPR032789">
    <property type="entry name" value="T2SS-T3SS_pil_N"/>
</dbReference>
<dbReference type="RefSeq" id="WP_170009677.1">
    <property type="nucleotide sequence ID" value="NZ_JABCRE010000002.1"/>
</dbReference>
<dbReference type="PANTHER" id="PTHR30332">
    <property type="entry name" value="PROBABLE GENERAL SECRETION PATHWAY PROTEIN D"/>
    <property type="match status" value="1"/>
</dbReference>
<dbReference type="AlphaFoldDB" id="A0A848QJA4"/>
<evidence type="ECO:0000256" key="1">
    <source>
        <dbReference type="RuleBase" id="RU004003"/>
    </source>
</evidence>
<name>A0A848QJA4_9SPHN</name>
<feature type="signal peptide" evidence="3">
    <location>
        <begin position="1"/>
        <end position="29"/>
    </location>
</feature>
<dbReference type="PANTHER" id="PTHR30332:SF17">
    <property type="entry name" value="TYPE IV PILIATION SYSTEM PROTEIN DR_0774-RELATED"/>
    <property type="match status" value="1"/>
</dbReference>
<comment type="similarity">
    <text evidence="1">Belongs to the bacterial secretin family.</text>
</comment>
<dbReference type="Pfam" id="PF13629">
    <property type="entry name" value="T2SS-T3SS_pil_N"/>
    <property type="match status" value="1"/>
</dbReference>
<feature type="compositionally biased region" description="Basic and acidic residues" evidence="2">
    <location>
        <begin position="497"/>
        <end position="506"/>
    </location>
</feature>
<dbReference type="EMBL" id="JABCRE010000002">
    <property type="protein sequence ID" value="NMW30753.1"/>
    <property type="molecule type" value="Genomic_DNA"/>
</dbReference>
<dbReference type="InterPro" id="IPR050810">
    <property type="entry name" value="Bact_Secretion_Sys_Channel"/>
</dbReference>
<evidence type="ECO:0000256" key="2">
    <source>
        <dbReference type="SAM" id="MobiDB-lite"/>
    </source>
</evidence>
<dbReference type="PRINTS" id="PR00811">
    <property type="entry name" value="BCTERIALGSPD"/>
</dbReference>
<feature type="domain" description="Pilus formation protein N-terminal" evidence="5">
    <location>
        <begin position="38"/>
        <end position="105"/>
    </location>
</feature>
<evidence type="ECO:0000313" key="6">
    <source>
        <dbReference type="EMBL" id="NMW30753.1"/>
    </source>
</evidence>
<evidence type="ECO:0000256" key="3">
    <source>
        <dbReference type="SAM" id="SignalP"/>
    </source>
</evidence>